<protein>
    <submittedName>
        <fullName evidence="1">Uncharacterized protein</fullName>
    </submittedName>
</protein>
<name>A0A6J7WJB9_9CAUD</name>
<evidence type="ECO:0000313" key="1">
    <source>
        <dbReference type="EMBL" id="CAB5217836.1"/>
    </source>
</evidence>
<accession>A0A6J7WJB9</accession>
<proteinExistence type="predicted"/>
<dbReference type="EMBL" id="LR798252">
    <property type="protein sequence ID" value="CAB5217836.1"/>
    <property type="molecule type" value="Genomic_DNA"/>
</dbReference>
<reference evidence="1" key="1">
    <citation type="submission" date="2020-05" db="EMBL/GenBank/DDBJ databases">
        <authorList>
            <person name="Chiriac C."/>
            <person name="Salcher M."/>
            <person name="Ghai R."/>
            <person name="Kavagutti S V."/>
        </authorList>
    </citation>
    <scope>NUCLEOTIDE SEQUENCE</scope>
</reference>
<gene>
    <name evidence="1" type="ORF">UFOVP209_22</name>
</gene>
<organism evidence="1">
    <name type="scientific">uncultured Caudovirales phage</name>
    <dbReference type="NCBI Taxonomy" id="2100421"/>
    <lineage>
        <taxon>Viruses</taxon>
        <taxon>Duplodnaviria</taxon>
        <taxon>Heunggongvirae</taxon>
        <taxon>Uroviricota</taxon>
        <taxon>Caudoviricetes</taxon>
        <taxon>Peduoviridae</taxon>
        <taxon>Maltschvirus</taxon>
        <taxon>Maltschvirus maltsch</taxon>
    </lineage>
</organism>
<sequence>MTATPYLTAAEVRTRVPQLANTTNFPSDELTRLVAEFEDIAERYRGVAFTPRTSVDTWVQPEWKVQLTHWPVRSITSIVYDTTTSDMTKILFDKNLARVWGDDWTRAKALAITYSHGLDAPSPQLLRACAEYVRACALADRSGNSRDVISQSFDGGVTRYSTPSWDMGRPTGYLEVDRILNSLPDYRLMSAG</sequence>